<protein>
    <submittedName>
        <fullName evidence="2">Uncharacterized protein</fullName>
    </submittedName>
</protein>
<evidence type="ECO:0000313" key="2">
    <source>
        <dbReference type="EMBL" id="OGF38163.1"/>
    </source>
</evidence>
<keyword evidence="1" id="KW-1133">Transmembrane helix</keyword>
<reference evidence="2 3" key="1">
    <citation type="journal article" date="2016" name="Nat. Commun.">
        <title>Thousands of microbial genomes shed light on interconnected biogeochemical processes in an aquifer system.</title>
        <authorList>
            <person name="Anantharaman K."/>
            <person name="Brown C.T."/>
            <person name="Hug L.A."/>
            <person name="Sharon I."/>
            <person name="Castelle C.J."/>
            <person name="Probst A.J."/>
            <person name="Thomas B.C."/>
            <person name="Singh A."/>
            <person name="Wilkins M.J."/>
            <person name="Karaoz U."/>
            <person name="Brodie E.L."/>
            <person name="Williams K.H."/>
            <person name="Hubbard S.S."/>
            <person name="Banfield J.F."/>
        </authorList>
    </citation>
    <scope>NUCLEOTIDE SEQUENCE [LARGE SCALE GENOMIC DNA]</scope>
</reference>
<dbReference type="Proteomes" id="UP000178656">
    <property type="component" value="Unassembled WGS sequence"/>
</dbReference>
<accession>A0A1F5TH30</accession>
<proteinExistence type="predicted"/>
<dbReference type="AlphaFoldDB" id="A0A1F5TH30"/>
<evidence type="ECO:0000256" key="1">
    <source>
        <dbReference type="SAM" id="Phobius"/>
    </source>
</evidence>
<organism evidence="2 3">
    <name type="scientific">Candidatus Falkowbacteria bacterium RIFOXYC2_FULL_48_21</name>
    <dbReference type="NCBI Taxonomy" id="1798005"/>
    <lineage>
        <taxon>Bacteria</taxon>
        <taxon>Candidatus Falkowiibacteriota</taxon>
    </lineage>
</organism>
<evidence type="ECO:0000313" key="3">
    <source>
        <dbReference type="Proteomes" id="UP000178656"/>
    </source>
</evidence>
<gene>
    <name evidence="2" type="ORF">A2482_04255</name>
</gene>
<keyword evidence="1" id="KW-0472">Membrane</keyword>
<comment type="caution">
    <text evidence="2">The sequence shown here is derived from an EMBL/GenBank/DDBJ whole genome shotgun (WGS) entry which is preliminary data.</text>
</comment>
<keyword evidence="1" id="KW-0812">Transmembrane</keyword>
<name>A0A1F5TH30_9BACT</name>
<sequence length="144" mass="15647">MEEMEMRLRRRLAITIVCFIVQFVMVMWLNIANHRAVVSLIEAQCGGESAKAVESETEAEKPVDGSDGIIAGADGNFAIVEKDRIIHSDGRVEKLVEKREAAQTLSGVEVTVTPEIQKKIDKCLEDGGVIDGVGANGVICMLAY</sequence>
<dbReference type="EMBL" id="MFGM01000007">
    <property type="protein sequence ID" value="OGF38163.1"/>
    <property type="molecule type" value="Genomic_DNA"/>
</dbReference>
<feature type="transmembrane region" description="Helical" evidence="1">
    <location>
        <begin position="12"/>
        <end position="31"/>
    </location>
</feature>